<dbReference type="InterPro" id="IPR000524">
    <property type="entry name" value="Tscrpt_reg_HTH_GntR"/>
</dbReference>
<dbReference type="SUPFAM" id="SSF46785">
    <property type="entry name" value="Winged helix' DNA-binding domain"/>
    <property type="match status" value="1"/>
</dbReference>
<dbReference type="PROSITE" id="PS50949">
    <property type="entry name" value="HTH_GNTR"/>
    <property type="match status" value="1"/>
</dbReference>
<dbReference type="CDD" id="cd07377">
    <property type="entry name" value="WHTH_GntR"/>
    <property type="match status" value="1"/>
</dbReference>
<comment type="caution">
    <text evidence="7">The sequence shown here is derived from an EMBL/GenBank/DDBJ whole genome shotgun (WGS) entry which is preliminary data.</text>
</comment>
<dbReference type="PANTHER" id="PTHR46577:SF2">
    <property type="entry name" value="TRANSCRIPTIONAL REGULATORY PROTEIN"/>
    <property type="match status" value="1"/>
</dbReference>
<dbReference type="InterPro" id="IPR015424">
    <property type="entry name" value="PyrdxlP-dep_Trfase"/>
</dbReference>
<evidence type="ECO:0000256" key="1">
    <source>
        <dbReference type="ARBA" id="ARBA00005384"/>
    </source>
</evidence>
<evidence type="ECO:0000313" key="7">
    <source>
        <dbReference type="EMBL" id="GAA4310690.1"/>
    </source>
</evidence>
<dbReference type="EMBL" id="BAABFT010000001">
    <property type="protein sequence ID" value="GAA4310690.1"/>
    <property type="molecule type" value="Genomic_DNA"/>
</dbReference>
<comment type="similarity">
    <text evidence="1">In the C-terminal section; belongs to the class-I pyridoxal-phosphate-dependent aminotransferase family.</text>
</comment>
<evidence type="ECO:0000256" key="3">
    <source>
        <dbReference type="ARBA" id="ARBA00023015"/>
    </source>
</evidence>
<keyword evidence="4" id="KW-0238">DNA-binding</keyword>
<dbReference type="InterPro" id="IPR051446">
    <property type="entry name" value="HTH_trans_reg/aminotransferase"/>
</dbReference>
<organism evidence="7 8">
    <name type="scientific">Mucilaginibacter gynuensis</name>
    <dbReference type="NCBI Taxonomy" id="1302236"/>
    <lineage>
        <taxon>Bacteria</taxon>
        <taxon>Pseudomonadati</taxon>
        <taxon>Bacteroidota</taxon>
        <taxon>Sphingobacteriia</taxon>
        <taxon>Sphingobacteriales</taxon>
        <taxon>Sphingobacteriaceae</taxon>
        <taxon>Mucilaginibacter</taxon>
    </lineage>
</organism>
<sequence length="486" mass="54248">MLPFKSILKFDKNSAEAVYKQIASQLVLLIQKGILMPGMQLPSTRVLAADLGLHRKTIMAAYNALIAEDWIVSHERKEYRVSTLLPIIKPRSYAGQARTNYTAEAPFLFNEPQVRTLAVLSGKHKLIVDDGFPETDIFPVERIAEEYKKLLTHHTLKKASSTWSIGGSKFFKDELAAFLNDTRGLNIEPENLIVTRGAQMAIYLAASLLIKPGDKVLVTSPNYFLADAIFTQLGAQLIKVPVDGEGADVDAIESALINNSIKLLYIIPHHHHPTTVTMSSVRRVKLLRLIKDHQLSVIEDDYDYDFQYQHSPYLPLASGDHNGNVIYIGSLTKVLGANFRLGYMISGVDFLNGALKLKSLIDLRCDVLMESTIASLMQSGEFSRFIKKANKLYNHRCGFTANLLSNELPHLLEFVKPQGGMALWLKFKQEHSLAGILNKASSLGLKFGGSTYLKKHNLGYEALRFGFASIDENNIEFAVDVLKRTL</sequence>
<dbReference type="Gene3D" id="1.10.10.10">
    <property type="entry name" value="Winged helix-like DNA-binding domain superfamily/Winged helix DNA-binding domain"/>
    <property type="match status" value="1"/>
</dbReference>
<accession>A0ABP8FTQ9</accession>
<dbReference type="PANTHER" id="PTHR46577">
    <property type="entry name" value="HTH-TYPE TRANSCRIPTIONAL REGULATORY PROTEIN GABR"/>
    <property type="match status" value="1"/>
</dbReference>
<dbReference type="InterPro" id="IPR036388">
    <property type="entry name" value="WH-like_DNA-bd_sf"/>
</dbReference>
<dbReference type="SMART" id="SM00345">
    <property type="entry name" value="HTH_GNTR"/>
    <property type="match status" value="1"/>
</dbReference>
<dbReference type="Pfam" id="PF00392">
    <property type="entry name" value="GntR"/>
    <property type="match status" value="1"/>
</dbReference>
<protein>
    <submittedName>
        <fullName evidence="7">PLP-dependent aminotransferase family protein</fullName>
    </submittedName>
</protein>
<evidence type="ECO:0000256" key="5">
    <source>
        <dbReference type="ARBA" id="ARBA00023163"/>
    </source>
</evidence>
<dbReference type="RefSeq" id="WP_345209451.1">
    <property type="nucleotide sequence ID" value="NZ_BAABFT010000001.1"/>
</dbReference>
<evidence type="ECO:0000256" key="4">
    <source>
        <dbReference type="ARBA" id="ARBA00023125"/>
    </source>
</evidence>
<reference evidence="8" key="1">
    <citation type="journal article" date="2019" name="Int. J. Syst. Evol. Microbiol.">
        <title>The Global Catalogue of Microorganisms (GCM) 10K type strain sequencing project: providing services to taxonomists for standard genome sequencing and annotation.</title>
        <authorList>
            <consortium name="The Broad Institute Genomics Platform"/>
            <consortium name="The Broad Institute Genome Sequencing Center for Infectious Disease"/>
            <person name="Wu L."/>
            <person name="Ma J."/>
        </authorList>
    </citation>
    <scope>NUCLEOTIDE SEQUENCE [LARGE SCALE GENOMIC DNA]</scope>
    <source>
        <strain evidence="8">JCM 17705</strain>
    </source>
</reference>
<evidence type="ECO:0000259" key="6">
    <source>
        <dbReference type="PROSITE" id="PS50949"/>
    </source>
</evidence>
<keyword evidence="8" id="KW-1185">Reference proteome</keyword>
<evidence type="ECO:0000313" key="8">
    <source>
        <dbReference type="Proteomes" id="UP001500582"/>
    </source>
</evidence>
<dbReference type="InterPro" id="IPR015421">
    <property type="entry name" value="PyrdxlP-dep_Trfase_major"/>
</dbReference>
<dbReference type="Pfam" id="PF00155">
    <property type="entry name" value="Aminotran_1_2"/>
    <property type="match status" value="1"/>
</dbReference>
<dbReference type="Gene3D" id="3.40.640.10">
    <property type="entry name" value="Type I PLP-dependent aspartate aminotransferase-like (Major domain)"/>
    <property type="match status" value="1"/>
</dbReference>
<keyword evidence="7" id="KW-0808">Transferase</keyword>
<keyword evidence="5" id="KW-0804">Transcription</keyword>
<feature type="domain" description="HTH gntR-type" evidence="6">
    <location>
        <begin position="16"/>
        <end position="84"/>
    </location>
</feature>
<dbReference type="SUPFAM" id="SSF53383">
    <property type="entry name" value="PLP-dependent transferases"/>
    <property type="match status" value="1"/>
</dbReference>
<gene>
    <name evidence="7" type="ORF">GCM10023149_05450</name>
</gene>
<keyword evidence="3" id="KW-0805">Transcription regulation</keyword>
<keyword evidence="7" id="KW-0032">Aminotransferase</keyword>
<evidence type="ECO:0000256" key="2">
    <source>
        <dbReference type="ARBA" id="ARBA00022898"/>
    </source>
</evidence>
<dbReference type="GO" id="GO:0008483">
    <property type="term" value="F:transaminase activity"/>
    <property type="evidence" value="ECO:0007669"/>
    <property type="project" value="UniProtKB-KW"/>
</dbReference>
<dbReference type="InterPro" id="IPR004839">
    <property type="entry name" value="Aminotransferase_I/II_large"/>
</dbReference>
<dbReference type="InterPro" id="IPR036390">
    <property type="entry name" value="WH_DNA-bd_sf"/>
</dbReference>
<keyword evidence="2" id="KW-0663">Pyridoxal phosphate</keyword>
<name>A0ABP8FTQ9_9SPHI</name>
<proteinExistence type="inferred from homology"/>
<dbReference type="Proteomes" id="UP001500582">
    <property type="component" value="Unassembled WGS sequence"/>
</dbReference>
<dbReference type="CDD" id="cd00609">
    <property type="entry name" value="AAT_like"/>
    <property type="match status" value="1"/>
</dbReference>